<dbReference type="EMBL" id="BAAAES010000004">
    <property type="protein sequence ID" value="GAA0660607.1"/>
    <property type="molecule type" value="Genomic_DNA"/>
</dbReference>
<organism evidence="1 2">
    <name type="scientific">Sphingomonas insulae</name>
    <dbReference type="NCBI Taxonomy" id="424800"/>
    <lineage>
        <taxon>Bacteria</taxon>
        <taxon>Pseudomonadati</taxon>
        <taxon>Pseudomonadota</taxon>
        <taxon>Alphaproteobacteria</taxon>
        <taxon>Sphingomonadales</taxon>
        <taxon>Sphingomonadaceae</taxon>
        <taxon>Sphingomonas</taxon>
    </lineage>
</organism>
<proteinExistence type="predicted"/>
<sequence>MSGPDDIRPHSFIRFDARVTHPPRVVRCTRTVAHRPDRPKSLIRIAAGSGTMGDTAVVAAIVPILNTLDPATFLCI</sequence>
<accession>A0ABP3SRS6</accession>
<evidence type="ECO:0000313" key="2">
    <source>
        <dbReference type="Proteomes" id="UP001500238"/>
    </source>
</evidence>
<name>A0ABP3SRS6_9SPHN</name>
<gene>
    <name evidence="1" type="ORF">GCM10009102_06540</name>
</gene>
<dbReference type="Proteomes" id="UP001500238">
    <property type="component" value="Unassembled WGS sequence"/>
</dbReference>
<keyword evidence="2" id="KW-1185">Reference proteome</keyword>
<protein>
    <submittedName>
        <fullName evidence="1">Uncharacterized protein</fullName>
    </submittedName>
</protein>
<comment type="caution">
    <text evidence="1">The sequence shown here is derived from an EMBL/GenBank/DDBJ whole genome shotgun (WGS) entry which is preliminary data.</text>
</comment>
<evidence type="ECO:0000313" key="1">
    <source>
        <dbReference type="EMBL" id="GAA0660607.1"/>
    </source>
</evidence>
<reference evidence="2" key="1">
    <citation type="journal article" date="2019" name="Int. J. Syst. Evol. Microbiol.">
        <title>The Global Catalogue of Microorganisms (GCM) 10K type strain sequencing project: providing services to taxonomists for standard genome sequencing and annotation.</title>
        <authorList>
            <consortium name="The Broad Institute Genomics Platform"/>
            <consortium name="The Broad Institute Genome Sequencing Center for Infectious Disease"/>
            <person name="Wu L."/>
            <person name="Ma J."/>
        </authorList>
    </citation>
    <scope>NUCLEOTIDE SEQUENCE [LARGE SCALE GENOMIC DNA]</scope>
    <source>
        <strain evidence="2">JCM 14603</strain>
    </source>
</reference>